<accession>A0A0E9TFL9</accession>
<evidence type="ECO:0000313" key="1">
    <source>
        <dbReference type="EMBL" id="JAH51720.1"/>
    </source>
</evidence>
<dbReference type="AlphaFoldDB" id="A0A0E9TFL9"/>
<organism evidence="1">
    <name type="scientific">Anguilla anguilla</name>
    <name type="common">European freshwater eel</name>
    <name type="synonym">Muraena anguilla</name>
    <dbReference type="NCBI Taxonomy" id="7936"/>
    <lineage>
        <taxon>Eukaryota</taxon>
        <taxon>Metazoa</taxon>
        <taxon>Chordata</taxon>
        <taxon>Craniata</taxon>
        <taxon>Vertebrata</taxon>
        <taxon>Euteleostomi</taxon>
        <taxon>Actinopterygii</taxon>
        <taxon>Neopterygii</taxon>
        <taxon>Teleostei</taxon>
        <taxon>Anguilliformes</taxon>
        <taxon>Anguillidae</taxon>
        <taxon>Anguilla</taxon>
    </lineage>
</organism>
<reference evidence="1" key="1">
    <citation type="submission" date="2014-11" db="EMBL/GenBank/DDBJ databases">
        <authorList>
            <person name="Amaro Gonzalez C."/>
        </authorList>
    </citation>
    <scope>NUCLEOTIDE SEQUENCE</scope>
</reference>
<dbReference type="EMBL" id="GBXM01056857">
    <property type="protein sequence ID" value="JAH51720.1"/>
    <property type="molecule type" value="Transcribed_RNA"/>
</dbReference>
<name>A0A0E9TFL9_ANGAN</name>
<proteinExistence type="predicted"/>
<protein>
    <submittedName>
        <fullName evidence="1">Uncharacterized protein</fullName>
    </submittedName>
</protein>
<sequence>MHVSKNKFPSLDSVEGKRA</sequence>
<reference evidence="1" key="2">
    <citation type="journal article" date="2015" name="Fish Shellfish Immunol.">
        <title>Early steps in the European eel (Anguilla anguilla)-Vibrio vulnificus interaction in the gills: Role of the RtxA13 toxin.</title>
        <authorList>
            <person name="Callol A."/>
            <person name="Pajuelo D."/>
            <person name="Ebbesson L."/>
            <person name="Teles M."/>
            <person name="MacKenzie S."/>
            <person name="Amaro C."/>
        </authorList>
    </citation>
    <scope>NUCLEOTIDE SEQUENCE</scope>
</reference>